<dbReference type="PROSITE" id="PS00758">
    <property type="entry name" value="ARGE_DAPE_CPG2_1"/>
    <property type="match status" value="1"/>
</dbReference>
<dbReference type="EC" id="3.5.1.16" evidence="12"/>
<dbReference type="GO" id="GO:0006526">
    <property type="term" value="P:L-arginine biosynthetic process"/>
    <property type="evidence" value="ECO:0007669"/>
    <property type="project" value="UniProtKB-KW"/>
</dbReference>
<keyword evidence="9" id="KW-0862">Zinc</keyword>
<keyword evidence="7" id="KW-0479">Metal-binding</keyword>
<sequence>MNRIPDLKSRFSSLIYAPSISASEPELDMSNHSVIAMLSDWFSTLGFQCEISKVAATRDKQNLVAKIGSGEGGILLAGHTDTVPFDEGRWSQDPFTLTEKDDRWYGLGSCDMKGFFALVLEAVKDLPLGKLKKPVYIFASADEETTMEGAKAFAANTDIRPDYAIIGEPTGLRPVYMHKGHLAQGIRITGRSGHSSDPARGLNAIEIMHKVISQLLQLKQHLADNYREDAFSVPYPTMNFGHIHGGDAANRICGCCDLHLDIRPLPGMSLEDLELMLLNYLGDISREYPGSVEIRTLYPGSEAFAGVRDSGWTRLVESLSGQQAEVVNYATEAPYINKLGCQTLVLGPGSINQAHQPDEYLAMDQLKPTVELLKQLIYKACIQ</sequence>
<keyword evidence="5" id="KW-0055">Arginine biosynthesis</keyword>
<evidence type="ECO:0000256" key="8">
    <source>
        <dbReference type="ARBA" id="ARBA00022801"/>
    </source>
</evidence>
<evidence type="ECO:0000313" key="13">
    <source>
        <dbReference type="Proteomes" id="UP001297581"/>
    </source>
</evidence>
<gene>
    <name evidence="12" type="primary">argE</name>
    <name evidence="12" type="ORF">MJ923_18445</name>
</gene>
<dbReference type="Gene3D" id="3.40.630.10">
    <property type="entry name" value="Zn peptidases"/>
    <property type="match status" value="1"/>
</dbReference>
<evidence type="ECO:0000256" key="3">
    <source>
        <dbReference type="ARBA" id="ARBA00005691"/>
    </source>
</evidence>
<dbReference type="Pfam" id="PF07687">
    <property type="entry name" value="M20_dimer"/>
    <property type="match status" value="1"/>
</dbReference>
<keyword evidence="4" id="KW-0963">Cytoplasm</keyword>
<dbReference type="InterPro" id="IPR011650">
    <property type="entry name" value="Peptidase_M20_dimer"/>
</dbReference>
<protein>
    <submittedName>
        <fullName evidence="12">Acetylornithine deacetylase</fullName>
        <ecNumber evidence="12">3.5.1.16</ecNumber>
    </submittedName>
</protein>
<dbReference type="PANTHER" id="PTHR43808">
    <property type="entry name" value="ACETYLORNITHINE DEACETYLASE"/>
    <property type="match status" value="1"/>
</dbReference>
<dbReference type="InterPro" id="IPR050072">
    <property type="entry name" value="Peptidase_M20A"/>
</dbReference>
<dbReference type="HAMAP" id="MF_01108">
    <property type="entry name" value="ArgE"/>
    <property type="match status" value="1"/>
</dbReference>
<dbReference type="FunFam" id="3.30.70.360:FF:000003">
    <property type="entry name" value="Acetylornithine deacetylase"/>
    <property type="match status" value="1"/>
</dbReference>
<dbReference type="Gene3D" id="3.30.70.360">
    <property type="match status" value="1"/>
</dbReference>
<evidence type="ECO:0000313" key="12">
    <source>
        <dbReference type="EMBL" id="MCH4296295.1"/>
    </source>
</evidence>
<evidence type="ECO:0000256" key="10">
    <source>
        <dbReference type="ARBA" id="ARBA00023285"/>
    </source>
</evidence>
<evidence type="ECO:0000256" key="7">
    <source>
        <dbReference type="ARBA" id="ARBA00022723"/>
    </source>
</evidence>
<keyword evidence="10" id="KW-0170">Cobalt</keyword>
<dbReference type="AlphaFoldDB" id="A0AAJ1BKB6"/>
<dbReference type="NCBIfam" id="TIGR01892">
    <property type="entry name" value="AcOrn-deacetyl"/>
    <property type="match status" value="1"/>
</dbReference>
<dbReference type="RefSeq" id="WP_240592352.1">
    <property type="nucleotide sequence ID" value="NZ_JAKUDL010000009.1"/>
</dbReference>
<comment type="similarity">
    <text evidence="3">Belongs to the peptidase M20A family. ArgE subfamily.</text>
</comment>
<keyword evidence="8 12" id="KW-0378">Hydrolase</keyword>
<dbReference type="PANTHER" id="PTHR43808:SF1">
    <property type="entry name" value="ACETYLORNITHINE DEACETYLASE"/>
    <property type="match status" value="1"/>
</dbReference>
<evidence type="ECO:0000256" key="1">
    <source>
        <dbReference type="ARBA" id="ARBA00001947"/>
    </source>
</evidence>
<dbReference type="GO" id="GO:0005737">
    <property type="term" value="C:cytoplasm"/>
    <property type="evidence" value="ECO:0007669"/>
    <property type="project" value="UniProtKB-SubCell"/>
</dbReference>
<evidence type="ECO:0000256" key="9">
    <source>
        <dbReference type="ARBA" id="ARBA00022833"/>
    </source>
</evidence>
<comment type="caution">
    <text evidence="12">The sequence shown here is derived from an EMBL/GenBank/DDBJ whole genome shotgun (WGS) entry which is preliminary data.</text>
</comment>
<evidence type="ECO:0000256" key="2">
    <source>
        <dbReference type="ARBA" id="ARBA00004496"/>
    </source>
</evidence>
<evidence type="ECO:0000256" key="5">
    <source>
        <dbReference type="ARBA" id="ARBA00022571"/>
    </source>
</evidence>
<keyword evidence="6" id="KW-0028">Amino-acid biosynthesis</keyword>
<feature type="domain" description="Peptidase M20 dimerisation" evidence="11">
    <location>
        <begin position="176"/>
        <end position="288"/>
    </location>
</feature>
<keyword evidence="13" id="KW-1185">Reference proteome</keyword>
<evidence type="ECO:0000256" key="6">
    <source>
        <dbReference type="ARBA" id="ARBA00022605"/>
    </source>
</evidence>
<name>A0AAJ1BKB6_9GAMM</name>
<evidence type="ECO:0000256" key="4">
    <source>
        <dbReference type="ARBA" id="ARBA00022490"/>
    </source>
</evidence>
<dbReference type="EMBL" id="JAKUDL010000009">
    <property type="protein sequence ID" value="MCH4296295.1"/>
    <property type="molecule type" value="Genomic_DNA"/>
</dbReference>
<proteinExistence type="inferred from homology"/>
<comment type="cofactor">
    <cofactor evidence="1">
        <name>Zn(2+)</name>
        <dbReference type="ChEBI" id="CHEBI:29105"/>
    </cofactor>
</comment>
<comment type="subcellular location">
    <subcellularLocation>
        <location evidence="2">Cytoplasm</location>
    </subcellularLocation>
</comment>
<organism evidence="12 13">
    <name type="scientific">Shewanella zhuhaiensis</name>
    <dbReference type="NCBI Taxonomy" id="2919576"/>
    <lineage>
        <taxon>Bacteria</taxon>
        <taxon>Pseudomonadati</taxon>
        <taxon>Pseudomonadota</taxon>
        <taxon>Gammaproteobacteria</taxon>
        <taxon>Alteromonadales</taxon>
        <taxon>Shewanellaceae</taxon>
        <taxon>Shewanella</taxon>
    </lineage>
</organism>
<dbReference type="SUPFAM" id="SSF55031">
    <property type="entry name" value="Bacterial exopeptidase dimerisation domain"/>
    <property type="match status" value="1"/>
</dbReference>
<dbReference type="Proteomes" id="UP001297581">
    <property type="component" value="Unassembled WGS sequence"/>
</dbReference>
<dbReference type="InterPro" id="IPR010169">
    <property type="entry name" value="AcOrn-deacetyl"/>
</dbReference>
<dbReference type="GO" id="GO:0008777">
    <property type="term" value="F:acetylornithine deacetylase activity"/>
    <property type="evidence" value="ECO:0007669"/>
    <property type="project" value="UniProtKB-EC"/>
</dbReference>
<dbReference type="SUPFAM" id="SSF53187">
    <property type="entry name" value="Zn-dependent exopeptidases"/>
    <property type="match status" value="1"/>
</dbReference>
<dbReference type="NCBIfam" id="NF003474">
    <property type="entry name" value="PRK05111.1"/>
    <property type="match status" value="1"/>
</dbReference>
<dbReference type="InterPro" id="IPR001261">
    <property type="entry name" value="ArgE/DapE_CS"/>
</dbReference>
<dbReference type="GO" id="GO:0046872">
    <property type="term" value="F:metal ion binding"/>
    <property type="evidence" value="ECO:0007669"/>
    <property type="project" value="UniProtKB-KW"/>
</dbReference>
<dbReference type="CDD" id="cd03894">
    <property type="entry name" value="M20_ArgE"/>
    <property type="match status" value="1"/>
</dbReference>
<evidence type="ECO:0000259" key="11">
    <source>
        <dbReference type="Pfam" id="PF07687"/>
    </source>
</evidence>
<dbReference type="InterPro" id="IPR002933">
    <property type="entry name" value="Peptidase_M20"/>
</dbReference>
<accession>A0AAJ1BKB6</accession>
<dbReference type="Pfam" id="PF01546">
    <property type="entry name" value="Peptidase_M20"/>
    <property type="match status" value="1"/>
</dbReference>
<reference evidence="12 13" key="1">
    <citation type="submission" date="2022-02" db="EMBL/GenBank/DDBJ databases">
        <title>The genome sequence of Shewanella sp. 3B26.</title>
        <authorList>
            <person name="Du J."/>
        </authorList>
    </citation>
    <scope>NUCLEOTIDE SEQUENCE [LARGE SCALE GENOMIC DNA]</scope>
    <source>
        <strain evidence="12 13">3B26</strain>
    </source>
</reference>
<dbReference type="InterPro" id="IPR036264">
    <property type="entry name" value="Bact_exopeptidase_dim_dom"/>
</dbReference>